<keyword evidence="3 11" id="KW-0436">Ligase</keyword>
<dbReference type="InterPro" id="IPR009008">
    <property type="entry name" value="Val/Leu/Ile-tRNA-synth_edit"/>
</dbReference>
<evidence type="ECO:0000313" key="14">
    <source>
        <dbReference type="EMBL" id="BAI61614.1"/>
    </source>
</evidence>
<reference evidence="14 15" key="2">
    <citation type="journal article" date="2008" name="Int. J. Syst. Evol. Microbiol.">
        <title>Methanocella paludicola gen. nov., sp. nov., a methane-producing archaeon, the first isolate of the lineage 'Rice Cluster I', and proposal of the new archaeal order Methanocellales ord. nov.</title>
        <authorList>
            <person name="Sakai S."/>
            <person name="Imachi H."/>
            <person name="Hanada S."/>
            <person name="Ohashi A."/>
            <person name="Harada H."/>
            <person name="Kamagata Y."/>
        </authorList>
    </citation>
    <scope>NUCLEOTIDE SEQUENCE [LARGE SCALE GENOMIC DNA]</scope>
    <source>
        <strain evidence="15">DSM 17711 / JCM 13418 / NBRC 101707 / SANAE</strain>
    </source>
</reference>
<dbReference type="PANTHER" id="PTHR11946">
    <property type="entry name" value="VALYL-TRNA SYNTHETASES"/>
    <property type="match status" value="1"/>
</dbReference>
<evidence type="ECO:0000256" key="10">
    <source>
        <dbReference type="ARBA" id="ARBA00061452"/>
    </source>
</evidence>
<evidence type="ECO:0000256" key="11">
    <source>
        <dbReference type="HAMAP-Rule" id="MF_02005"/>
    </source>
</evidence>
<dbReference type="RefSeq" id="WP_012900293.1">
    <property type="nucleotide sequence ID" value="NC_013665.1"/>
</dbReference>
<dbReference type="Proteomes" id="UP000001882">
    <property type="component" value="Chromosome"/>
</dbReference>
<keyword evidence="5 11" id="KW-0067">ATP-binding</keyword>
<dbReference type="STRING" id="304371.MCP_1542"/>
<comment type="function">
    <text evidence="9 11">Catalyzes the attachment of valine to tRNA(Val). As ValRS can inadvertently accommodate and process structurally similar amino acids such as threonine, to avoid such errors, it has a 'posttransfer' editing activity that hydrolyzes mischarged Thr-tRNA(Val) in a tRNA-dependent manner.</text>
</comment>
<evidence type="ECO:0000259" key="12">
    <source>
        <dbReference type="Pfam" id="PF00133"/>
    </source>
</evidence>
<dbReference type="PROSITE" id="PS00178">
    <property type="entry name" value="AA_TRNA_LIGASE_I"/>
    <property type="match status" value="1"/>
</dbReference>
<dbReference type="SUPFAM" id="SSF47323">
    <property type="entry name" value="Anticodon-binding domain of a subclass of class I aminoacyl-tRNA synthetases"/>
    <property type="match status" value="1"/>
</dbReference>
<dbReference type="NCBIfam" id="NF009687">
    <property type="entry name" value="PRK13208.1"/>
    <property type="match status" value="1"/>
</dbReference>
<dbReference type="AlphaFoldDB" id="D1YYU2"/>
<feature type="binding site" evidence="11">
    <location>
        <position position="534"/>
    </location>
    <ligand>
        <name>ATP</name>
        <dbReference type="ChEBI" id="CHEBI:30616"/>
    </ligand>
</feature>
<comment type="catalytic activity">
    <reaction evidence="8 11">
        <text>tRNA(Val) + L-valine + ATP = L-valyl-tRNA(Val) + AMP + diphosphate</text>
        <dbReference type="Rhea" id="RHEA:10704"/>
        <dbReference type="Rhea" id="RHEA-COMP:9672"/>
        <dbReference type="Rhea" id="RHEA-COMP:9708"/>
        <dbReference type="ChEBI" id="CHEBI:30616"/>
        <dbReference type="ChEBI" id="CHEBI:33019"/>
        <dbReference type="ChEBI" id="CHEBI:57762"/>
        <dbReference type="ChEBI" id="CHEBI:78442"/>
        <dbReference type="ChEBI" id="CHEBI:78537"/>
        <dbReference type="ChEBI" id="CHEBI:456215"/>
        <dbReference type="EC" id="6.1.1.9"/>
    </reaction>
</comment>
<dbReference type="FunCoup" id="D1YYU2">
    <property type="interactions" value="152"/>
</dbReference>
<protein>
    <recommendedName>
        <fullName evidence="11">Valine--tRNA ligase</fullName>
        <ecNumber evidence="11">6.1.1.9</ecNumber>
    </recommendedName>
    <alternativeName>
        <fullName evidence="11">Valyl-tRNA synthetase</fullName>
        <shortName evidence="11">ValRS</shortName>
    </alternativeName>
</protein>
<dbReference type="Gene3D" id="3.40.50.620">
    <property type="entry name" value="HUPs"/>
    <property type="match status" value="2"/>
</dbReference>
<reference evidence="14 15" key="1">
    <citation type="journal article" date="2007" name="Appl. Environ. Microbiol.">
        <title>Isolation of key methanogens for global methane emission from rice paddy fields: a novel isolate affiliated with the clone cluster rice cluster I.</title>
        <authorList>
            <person name="Sakai S."/>
            <person name="Imachi H."/>
            <person name="Sekiguchi Y."/>
            <person name="Ohashi A."/>
            <person name="Harada H."/>
            <person name="Kamagata Y."/>
        </authorList>
    </citation>
    <scope>NUCLEOTIDE SEQUENCE [LARGE SCALE GENOMIC DNA]</scope>
    <source>
        <strain evidence="15">DSM 17711 / JCM 13418 / NBRC 101707 / SANAE</strain>
    </source>
</reference>
<dbReference type="GO" id="GO:0004832">
    <property type="term" value="F:valine-tRNA ligase activity"/>
    <property type="evidence" value="ECO:0007669"/>
    <property type="project" value="UniProtKB-UniRule"/>
</dbReference>
<evidence type="ECO:0000256" key="8">
    <source>
        <dbReference type="ARBA" id="ARBA00047552"/>
    </source>
</evidence>
<dbReference type="GO" id="GO:0005524">
    <property type="term" value="F:ATP binding"/>
    <property type="evidence" value="ECO:0007669"/>
    <property type="project" value="UniProtKB-UniRule"/>
</dbReference>
<dbReference type="SUPFAM" id="SSF52374">
    <property type="entry name" value="Nucleotidylyl transferase"/>
    <property type="match status" value="1"/>
</dbReference>
<keyword evidence="15" id="KW-1185">Reference proteome</keyword>
<evidence type="ECO:0000256" key="4">
    <source>
        <dbReference type="ARBA" id="ARBA00022741"/>
    </source>
</evidence>
<organism evidence="14 15">
    <name type="scientific">Methanocella paludicola (strain DSM 17711 / JCM 13418 / NBRC 101707 / SANAE)</name>
    <dbReference type="NCBI Taxonomy" id="304371"/>
    <lineage>
        <taxon>Archaea</taxon>
        <taxon>Methanobacteriati</taxon>
        <taxon>Methanobacteriota</taxon>
        <taxon>Stenosarchaea group</taxon>
        <taxon>Methanomicrobia</taxon>
        <taxon>Methanocellales</taxon>
        <taxon>Methanocellaceae</taxon>
        <taxon>Methanocella</taxon>
    </lineage>
</organism>
<dbReference type="InterPro" id="IPR014729">
    <property type="entry name" value="Rossmann-like_a/b/a_fold"/>
</dbReference>
<evidence type="ECO:0000256" key="7">
    <source>
        <dbReference type="ARBA" id="ARBA00023146"/>
    </source>
</evidence>
<keyword evidence="4 11" id="KW-0547">Nucleotide-binding</keyword>
<dbReference type="EC" id="6.1.1.9" evidence="11"/>
<evidence type="ECO:0000313" key="15">
    <source>
        <dbReference type="Proteomes" id="UP000001882"/>
    </source>
</evidence>
<dbReference type="CDD" id="cd07962">
    <property type="entry name" value="Anticodon_Ia_Val"/>
    <property type="match status" value="1"/>
</dbReference>
<dbReference type="Pfam" id="PF08264">
    <property type="entry name" value="Anticodon_1"/>
    <property type="match status" value="1"/>
</dbReference>
<sequence length="813" mass="93569">MTEFPKKYDPKEIEPRIQKFWEENQIFKFDPTSKKPTYSIDTPPPTLSGYIHMGHVLSYSQAEFVARYQRMQGKNVFYPMGFDDNGLPTERFVEKKYKVNIRKVGREEFVRLCLKETEIGGANYRNVWTTLGISVDWGLLYSTINERCQRISQRSFIDIFNMGRMERRNEPAIWCPLCETSLAQADVEDSEPKKSFLNTVIFKAEDGKDLLIATSRPELISSCVGLLVHPSDERYRALVGKSGITPIFNVKVPILADVKVDPEFGTGMVMVCTFGDKTDIDWWRQFDLPLKLSINPNGTMNDNAGPYKGMTLTECRRQILEDLKAAGLLVEQKPIEHVMNVHERCGTAVEFFVTPQWFIRILDIKDELLAQGAKLKWYPEHMKIRYDTWINGLKWDWCISRQRYFGVPFPIWYCKKCGAVALAEDSQLPVDPLVTQPLHPCKKCGSIEFEPEKDVMDTWATSSVTPLINANWGEPGSIIDKMYPMNLRPQSHEIIRTWLFYTVIKSYLHTKTLPWYDIMISGQGLDPNGKAMHKSKGNIVEPLPFVQKYSADAVRWWAASAKLGDDLAFKEKEIVYGQKFINKLFNASRFASIHLKDYKPREPELELIDKWLLTKLNDVIRESTENFERYEYSKAKSLTEQFFWGDFCDNYLEIVKDRLYRKAENGESGQAALYTVYMALFNSLKLLGPFIPHITEDLYQRLFRETEGAASLHISRWPEANYHWSDIEALKLGNMAIAMISSLRQYKNSQNLAQNAVLSKVIISANGLDNDIMQFAAVLKDAMKIAEISYGVVERQDVVSVIGTTEISMQIEK</sequence>
<gene>
    <name evidence="11 14" type="primary">valS</name>
    <name evidence="14" type="ordered locus">MCP_1542</name>
</gene>
<dbReference type="EMBL" id="AP011532">
    <property type="protein sequence ID" value="BAI61614.1"/>
    <property type="molecule type" value="Genomic_DNA"/>
</dbReference>
<accession>D1YYU2</accession>
<dbReference type="InterPro" id="IPR001412">
    <property type="entry name" value="aa-tRNA-synth_I_CS"/>
</dbReference>
<dbReference type="GO" id="GO:0006438">
    <property type="term" value="P:valyl-tRNA aminoacylation"/>
    <property type="evidence" value="ECO:0007669"/>
    <property type="project" value="UniProtKB-UniRule"/>
</dbReference>
<dbReference type="InterPro" id="IPR033705">
    <property type="entry name" value="Anticodon_Ia_Val"/>
</dbReference>
<comment type="similarity">
    <text evidence="10 11">Belongs to the class-I aminoacyl-tRNA synthetase family. ValS type 2 subfamily.</text>
</comment>
<keyword evidence="6 11" id="KW-0648">Protein biosynthesis</keyword>
<evidence type="ECO:0000256" key="5">
    <source>
        <dbReference type="ARBA" id="ARBA00022840"/>
    </source>
</evidence>
<evidence type="ECO:0000259" key="13">
    <source>
        <dbReference type="Pfam" id="PF08264"/>
    </source>
</evidence>
<dbReference type="OrthoDB" id="23906at2157"/>
<dbReference type="FunFam" id="3.40.50.620:FF:000192">
    <property type="entry name" value="Valine--tRNA ligase"/>
    <property type="match status" value="1"/>
</dbReference>
<reference evidence="15" key="3">
    <citation type="journal article" date="2011" name="PLoS ONE">
        <title>Genome sequence of a mesophilic hydrogenotrophic methanogen Methanocella paludicola, the first cultivated representative of the order Methanocellales.</title>
        <authorList>
            <person name="Sakai S."/>
            <person name="Takaki Y."/>
            <person name="Shimamura S."/>
            <person name="Sekine M."/>
            <person name="Tajima T."/>
            <person name="Kosugi H."/>
            <person name="Ichikawa N."/>
            <person name="Tasumi E."/>
            <person name="Hiraki A.T."/>
            <person name="Shimizu A."/>
            <person name="Kato Y."/>
            <person name="Nishiko R."/>
            <person name="Mori K."/>
            <person name="Fujita N."/>
            <person name="Imachi H."/>
            <person name="Takai K."/>
        </authorList>
    </citation>
    <scope>NUCLEOTIDE SEQUENCE [LARGE SCALE GENOMIC DNA]</scope>
    <source>
        <strain evidence="15">DSM 17711 / JCM 13418 / NBRC 101707 / SANAE</strain>
    </source>
</reference>
<name>D1YYU2_METPS</name>
<dbReference type="HAMAP" id="MF_02005">
    <property type="entry name" value="Val_tRNA_synth_type2"/>
    <property type="match status" value="1"/>
</dbReference>
<feature type="domain" description="Methionyl/Valyl/Leucyl/Isoleucyl-tRNA synthetase anticodon-binding" evidence="13">
    <location>
        <begin position="609"/>
        <end position="761"/>
    </location>
</feature>
<evidence type="ECO:0000256" key="2">
    <source>
        <dbReference type="ARBA" id="ARBA00022490"/>
    </source>
</evidence>
<dbReference type="InParanoid" id="D1YYU2"/>
<evidence type="ECO:0000256" key="9">
    <source>
        <dbReference type="ARBA" id="ARBA00055630"/>
    </source>
</evidence>
<feature type="short sequence motif" description="'HIGH' region" evidence="11">
    <location>
        <begin position="45"/>
        <end position="55"/>
    </location>
</feature>
<comment type="caution">
    <text evidence="11">Lacks conserved residue(s) required for the propagation of feature annotation.</text>
</comment>
<proteinExistence type="inferred from homology"/>
<dbReference type="SUPFAM" id="SSF50677">
    <property type="entry name" value="ValRS/IleRS/LeuRS editing domain"/>
    <property type="match status" value="1"/>
</dbReference>
<dbReference type="NCBIfam" id="TIGR00422">
    <property type="entry name" value="valS"/>
    <property type="match status" value="1"/>
</dbReference>
<comment type="subcellular location">
    <subcellularLocation>
        <location evidence="1 11">Cytoplasm</location>
    </subcellularLocation>
</comment>
<dbReference type="Gene3D" id="1.10.730.10">
    <property type="entry name" value="Isoleucyl-tRNA Synthetase, Domain 1"/>
    <property type="match status" value="1"/>
</dbReference>
<evidence type="ECO:0000256" key="3">
    <source>
        <dbReference type="ARBA" id="ARBA00022598"/>
    </source>
</evidence>
<dbReference type="InterPro" id="IPR013155">
    <property type="entry name" value="M/V/L/I-tRNA-synth_anticd-bd"/>
</dbReference>
<dbReference type="InterPro" id="IPR022874">
    <property type="entry name" value="Valine-tRNA_ligase_type_2"/>
</dbReference>
<dbReference type="InterPro" id="IPR002300">
    <property type="entry name" value="aa-tRNA-synth_Ia"/>
</dbReference>
<dbReference type="InterPro" id="IPR002303">
    <property type="entry name" value="Valyl-tRNA_ligase"/>
</dbReference>
<dbReference type="GeneID" id="8681481"/>
<dbReference type="PANTHER" id="PTHR11946:SF93">
    <property type="entry name" value="VALINE--TRNA LIGASE, CHLOROPLASTIC_MITOCHONDRIAL 2"/>
    <property type="match status" value="1"/>
</dbReference>
<feature type="domain" description="Aminoacyl-tRNA synthetase class Ia" evidence="12">
    <location>
        <begin position="17"/>
        <end position="569"/>
    </location>
</feature>
<dbReference type="GO" id="GO:0002161">
    <property type="term" value="F:aminoacyl-tRNA deacylase activity"/>
    <property type="evidence" value="ECO:0007669"/>
    <property type="project" value="InterPro"/>
</dbReference>
<keyword evidence="7 11" id="KW-0030">Aminoacyl-tRNA synthetase</keyword>
<evidence type="ECO:0000256" key="6">
    <source>
        <dbReference type="ARBA" id="ARBA00022917"/>
    </source>
</evidence>
<dbReference type="GO" id="GO:0005829">
    <property type="term" value="C:cytosol"/>
    <property type="evidence" value="ECO:0007669"/>
    <property type="project" value="TreeGrafter"/>
</dbReference>
<evidence type="ECO:0000256" key="1">
    <source>
        <dbReference type="ARBA" id="ARBA00004496"/>
    </source>
</evidence>
<comment type="domain">
    <text evidence="11">ValRS has two distinct active sites: one for aminoacylation and one for editing. The misactivated threonine is translocated from the active site to the editing site.</text>
</comment>
<dbReference type="PRINTS" id="PR00986">
    <property type="entry name" value="TRNASYNTHVAL"/>
</dbReference>
<dbReference type="eggNOG" id="arCOG00808">
    <property type="taxonomic scope" value="Archaea"/>
</dbReference>
<dbReference type="InterPro" id="IPR009080">
    <property type="entry name" value="tRNAsynth_Ia_anticodon-bd"/>
</dbReference>
<dbReference type="KEGG" id="mpd:MCP_1542"/>
<dbReference type="Pfam" id="PF00133">
    <property type="entry name" value="tRNA-synt_1"/>
    <property type="match status" value="1"/>
</dbReference>
<keyword evidence="2 11" id="KW-0963">Cytoplasm</keyword>
<dbReference type="PATRIC" id="fig|304371.9.peg.1578"/>